<evidence type="ECO:0000313" key="3">
    <source>
        <dbReference type="Proteomes" id="UP000694428"/>
    </source>
</evidence>
<evidence type="ECO:0000313" key="2">
    <source>
        <dbReference type="Ensembl" id="ENSPSTP00000021882.1"/>
    </source>
</evidence>
<dbReference type="AlphaFoldDB" id="A0A8C9FXH8"/>
<proteinExistence type="predicted"/>
<reference evidence="2" key="2">
    <citation type="submission" date="2025-09" db="UniProtKB">
        <authorList>
            <consortium name="Ensembl"/>
        </authorList>
    </citation>
    <scope>IDENTIFICATION</scope>
</reference>
<accession>A0A8C9FXH8</accession>
<protein>
    <submittedName>
        <fullName evidence="2">Uncharacterized protein</fullName>
    </submittedName>
</protein>
<evidence type="ECO:0000256" key="1">
    <source>
        <dbReference type="SAM" id="MobiDB-lite"/>
    </source>
</evidence>
<organism evidence="2 3">
    <name type="scientific">Pavo cristatus</name>
    <name type="common">Indian peafowl</name>
    <name type="synonym">Blue peafowl</name>
    <dbReference type="NCBI Taxonomy" id="9049"/>
    <lineage>
        <taxon>Eukaryota</taxon>
        <taxon>Metazoa</taxon>
        <taxon>Chordata</taxon>
        <taxon>Craniata</taxon>
        <taxon>Vertebrata</taxon>
        <taxon>Euteleostomi</taxon>
        <taxon>Archelosauria</taxon>
        <taxon>Archosauria</taxon>
        <taxon>Dinosauria</taxon>
        <taxon>Saurischia</taxon>
        <taxon>Theropoda</taxon>
        <taxon>Coelurosauria</taxon>
        <taxon>Aves</taxon>
        <taxon>Neognathae</taxon>
        <taxon>Galloanserae</taxon>
        <taxon>Galliformes</taxon>
        <taxon>Phasianidae</taxon>
        <taxon>Phasianinae</taxon>
        <taxon>Pavo</taxon>
    </lineage>
</organism>
<reference evidence="2" key="1">
    <citation type="submission" date="2025-08" db="UniProtKB">
        <authorList>
            <consortium name="Ensembl"/>
        </authorList>
    </citation>
    <scope>IDENTIFICATION</scope>
</reference>
<keyword evidence="3" id="KW-1185">Reference proteome</keyword>
<dbReference type="Ensembl" id="ENSPSTT00000022976.1">
    <property type="protein sequence ID" value="ENSPSTP00000021882.1"/>
    <property type="gene ID" value="ENSPSTG00000016016.1"/>
</dbReference>
<feature type="compositionally biased region" description="Basic and acidic residues" evidence="1">
    <location>
        <begin position="90"/>
        <end position="107"/>
    </location>
</feature>
<dbReference type="Proteomes" id="UP000694428">
    <property type="component" value="Unplaced"/>
</dbReference>
<feature type="region of interest" description="Disordered" evidence="1">
    <location>
        <begin position="33"/>
        <end position="107"/>
    </location>
</feature>
<name>A0A8C9FXH8_PAVCR</name>
<sequence>MCGVAQGPASPRKQGVLAERMCVPSAPFGAAVGLGGIPAASAPSPARMGTAPPKRPVAAGAARGQSWVKPVGTGGSDQLGLQVARGNVNPREEQRGLRGELRARCRR</sequence>